<evidence type="ECO:0000313" key="3">
    <source>
        <dbReference type="Proteomes" id="UP000287651"/>
    </source>
</evidence>
<dbReference type="Proteomes" id="UP000287651">
    <property type="component" value="Unassembled WGS sequence"/>
</dbReference>
<dbReference type="EMBL" id="AMZH03001977">
    <property type="protein sequence ID" value="RRT77243.1"/>
    <property type="molecule type" value="Genomic_DNA"/>
</dbReference>
<reference evidence="2 3" key="1">
    <citation type="journal article" date="2014" name="Agronomy (Basel)">
        <title>A Draft Genome Sequence for Ensete ventricosum, the Drought-Tolerant Tree Against Hunger.</title>
        <authorList>
            <person name="Harrison J."/>
            <person name="Moore K.A."/>
            <person name="Paszkiewicz K."/>
            <person name="Jones T."/>
            <person name="Grant M."/>
            <person name="Ambacheew D."/>
            <person name="Muzemil S."/>
            <person name="Studholme D.J."/>
        </authorList>
    </citation>
    <scope>NUCLEOTIDE SEQUENCE [LARGE SCALE GENOMIC DNA]</scope>
</reference>
<evidence type="ECO:0000313" key="2">
    <source>
        <dbReference type="EMBL" id="RRT77243.1"/>
    </source>
</evidence>
<name>A0A427ALV9_ENSVE</name>
<proteinExistence type="predicted"/>
<protein>
    <submittedName>
        <fullName evidence="2">Uncharacterized protein</fullName>
    </submittedName>
</protein>
<dbReference type="AlphaFoldDB" id="A0A427ALV9"/>
<comment type="caution">
    <text evidence="2">The sequence shown here is derived from an EMBL/GenBank/DDBJ whole genome shotgun (WGS) entry which is preliminary data.</text>
</comment>
<gene>
    <name evidence="2" type="ORF">B296_00009270</name>
</gene>
<feature type="region of interest" description="Disordered" evidence="1">
    <location>
        <begin position="1"/>
        <end position="45"/>
    </location>
</feature>
<accession>A0A427ALV9</accession>
<organism evidence="2 3">
    <name type="scientific">Ensete ventricosum</name>
    <name type="common">Abyssinian banana</name>
    <name type="synonym">Musa ensete</name>
    <dbReference type="NCBI Taxonomy" id="4639"/>
    <lineage>
        <taxon>Eukaryota</taxon>
        <taxon>Viridiplantae</taxon>
        <taxon>Streptophyta</taxon>
        <taxon>Embryophyta</taxon>
        <taxon>Tracheophyta</taxon>
        <taxon>Spermatophyta</taxon>
        <taxon>Magnoliopsida</taxon>
        <taxon>Liliopsida</taxon>
        <taxon>Zingiberales</taxon>
        <taxon>Musaceae</taxon>
        <taxon>Ensete</taxon>
    </lineage>
</organism>
<evidence type="ECO:0000256" key="1">
    <source>
        <dbReference type="SAM" id="MobiDB-lite"/>
    </source>
</evidence>
<sequence>MVAPPVPTGTTLSLESQPLATQPPKEPPRLQVEPNHTPPRDASTDSLVRHVGCHNMSSLPDDFARDRLRVVQSSTAHLDLLFRPARERVRGQLSR</sequence>
<feature type="compositionally biased region" description="Polar residues" evidence="1">
    <location>
        <begin position="8"/>
        <end position="20"/>
    </location>
</feature>